<comment type="similarity">
    <text evidence="4">Belongs to the complex I NDUFB7 subunit family.</text>
</comment>
<keyword evidence="10" id="KW-0496">Mitochondrion</keyword>
<keyword evidence="6" id="KW-0813">Transport</keyword>
<keyword evidence="9" id="KW-0249">Electron transport</keyword>
<keyword evidence="7" id="KW-0679">Respiratory chain</keyword>
<evidence type="ECO:0000256" key="14">
    <source>
        <dbReference type="ARBA" id="ARBA00030710"/>
    </source>
</evidence>
<keyword evidence="11" id="KW-0472">Membrane</keyword>
<keyword evidence="17" id="KW-1185">Reference proteome</keyword>
<evidence type="ECO:0000256" key="9">
    <source>
        <dbReference type="ARBA" id="ARBA00022982"/>
    </source>
</evidence>
<dbReference type="PANTHER" id="PTHR20900:SF0">
    <property type="entry name" value="NADH DEHYDROGENASE [UBIQUINONE] 1 BETA SUBCOMPLEX SUBUNIT 7"/>
    <property type="match status" value="1"/>
</dbReference>
<dbReference type="Ensembl" id="ENSAPLT00000031785.1">
    <property type="protein sequence ID" value="ENSAPLP00000030867.1"/>
    <property type="gene ID" value="ENSAPLG00000023073.1"/>
</dbReference>
<protein>
    <recommendedName>
        <fullName evidence="5">NADH dehydrogenase [ubiquinone] 1 beta subcomplex subunit 7</fullName>
    </recommendedName>
    <alternativeName>
        <fullName evidence="13">Complex I-B18</fullName>
    </alternativeName>
    <alternativeName>
        <fullName evidence="14">NADH-ubiquinone oxidoreductase B18 subunit</fullName>
    </alternativeName>
</protein>
<dbReference type="GO" id="GO:0005743">
    <property type="term" value="C:mitochondrial inner membrane"/>
    <property type="evidence" value="ECO:0007669"/>
    <property type="project" value="UniProtKB-SubCell"/>
</dbReference>
<organism evidence="16 17">
    <name type="scientific">Anas platyrhynchos platyrhynchos</name>
    <name type="common">Northern mallard</name>
    <dbReference type="NCBI Taxonomy" id="8840"/>
    <lineage>
        <taxon>Eukaryota</taxon>
        <taxon>Metazoa</taxon>
        <taxon>Chordata</taxon>
        <taxon>Craniata</taxon>
        <taxon>Vertebrata</taxon>
        <taxon>Euteleostomi</taxon>
        <taxon>Archelosauria</taxon>
        <taxon>Archosauria</taxon>
        <taxon>Dinosauria</taxon>
        <taxon>Saurischia</taxon>
        <taxon>Theropoda</taxon>
        <taxon>Coelurosauria</taxon>
        <taxon>Aves</taxon>
        <taxon>Neognathae</taxon>
        <taxon>Galloanserae</taxon>
        <taxon>Anseriformes</taxon>
        <taxon>Anatidae</taxon>
        <taxon>Anatinae</taxon>
        <taxon>Anas</taxon>
    </lineage>
</organism>
<evidence type="ECO:0000256" key="13">
    <source>
        <dbReference type="ARBA" id="ARBA00030188"/>
    </source>
</evidence>
<feature type="region of interest" description="Disordered" evidence="15">
    <location>
        <begin position="60"/>
        <end position="84"/>
    </location>
</feature>
<name>A0A493TY91_ANAPP</name>
<comment type="function">
    <text evidence="1">Accessory subunit of the mitochondrial membrane respiratory chain NADH dehydrogenase (Complex I), that is believed not to be involved in catalysis. Complex I functions in the transfer of electrons from NADH to the respiratory chain. The immediate electron acceptor for the enzyme is believed to be ubiquinone.</text>
</comment>
<feature type="compositionally biased region" description="Low complexity" evidence="15">
    <location>
        <begin position="63"/>
        <end position="76"/>
    </location>
</feature>
<dbReference type="InterPro" id="IPR008698">
    <property type="entry name" value="NDUB7"/>
</dbReference>
<dbReference type="PANTHER" id="PTHR20900">
    <property type="entry name" value="NADH:UBIQUINONE OXIDOREDUCTASE B18-LIKE SUBUNIT"/>
    <property type="match status" value="1"/>
</dbReference>
<keyword evidence="8" id="KW-0999">Mitochondrion inner membrane</keyword>
<evidence type="ECO:0000256" key="12">
    <source>
        <dbReference type="ARBA" id="ARBA00023157"/>
    </source>
</evidence>
<reference evidence="16" key="2">
    <citation type="submission" date="2025-08" db="UniProtKB">
        <authorList>
            <consortium name="Ensembl"/>
        </authorList>
    </citation>
    <scope>IDENTIFICATION</scope>
</reference>
<evidence type="ECO:0000256" key="5">
    <source>
        <dbReference type="ARBA" id="ARBA00018677"/>
    </source>
</evidence>
<evidence type="ECO:0000313" key="16">
    <source>
        <dbReference type="Ensembl" id="ENSAPLP00000030867.1"/>
    </source>
</evidence>
<evidence type="ECO:0000256" key="15">
    <source>
        <dbReference type="SAM" id="MobiDB-lite"/>
    </source>
</evidence>
<dbReference type="STRING" id="8840.ENSAPLP00000030867"/>
<evidence type="ECO:0000256" key="1">
    <source>
        <dbReference type="ARBA" id="ARBA00003195"/>
    </source>
</evidence>
<evidence type="ECO:0000256" key="7">
    <source>
        <dbReference type="ARBA" id="ARBA00022660"/>
    </source>
</evidence>
<evidence type="ECO:0000256" key="6">
    <source>
        <dbReference type="ARBA" id="ARBA00022448"/>
    </source>
</evidence>
<keyword evidence="12" id="KW-1015">Disulfide bond</keyword>
<evidence type="ECO:0000256" key="10">
    <source>
        <dbReference type="ARBA" id="ARBA00023128"/>
    </source>
</evidence>
<dbReference type="GO" id="GO:0005758">
    <property type="term" value="C:mitochondrial intermembrane space"/>
    <property type="evidence" value="ECO:0007669"/>
    <property type="project" value="UniProtKB-SubCell"/>
</dbReference>
<dbReference type="Pfam" id="PF05676">
    <property type="entry name" value="NDUF_B7"/>
    <property type="match status" value="1"/>
</dbReference>
<sequence>MVATPRQLSEGRVPLEQRDFCAHLLLQLLRCQRDAFPNAWACRPLRHHWDASARLLRPPPAAAPALPARRLPQRLGLPPPAPPL</sequence>
<evidence type="ECO:0000256" key="3">
    <source>
        <dbReference type="ARBA" id="ARBA00004637"/>
    </source>
</evidence>
<dbReference type="Proteomes" id="UP000016666">
    <property type="component" value="Unassembled WGS sequence"/>
</dbReference>
<accession>A0A493TY91</accession>
<reference evidence="17" key="1">
    <citation type="submission" date="2017-10" db="EMBL/GenBank/DDBJ databases">
        <title>A new Pekin duck reference genome.</title>
        <authorList>
            <person name="Hou Z.-C."/>
            <person name="Zhou Z.-K."/>
            <person name="Zhu F."/>
            <person name="Hou S.-S."/>
        </authorList>
    </citation>
    <scope>NUCLEOTIDE SEQUENCE [LARGE SCALE GENOMIC DNA]</scope>
</reference>
<evidence type="ECO:0000256" key="11">
    <source>
        <dbReference type="ARBA" id="ARBA00023136"/>
    </source>
</evidence>
<evidence type="ECO:0000256" key="2">
    <source>
        <dbReference type="ARBA" id="ARBA00004569"/>
    </source>
</evidence>
<evidence type="ECO:0000313" key="17">
    <source>
        <dbReference type="Proteomes" id="UP000016666"/>
    </source>
</evidence>
<proteinExistence type="inferred from homology"/>
<evidence type="ECO:0000256" key="4">
    <source>
        <dbReference type="ARBA" id="ARBA00008006"/>
    </source>
</evidence>
<dbReference type="AlphaFoldDB" id="A0A493TY91"/>
<comment type="subcellular location">
    <subcellularLocation>
        <location evidence="3">Mitochondrion inner membrane</location>
        <topology evidence="3">Peripheral membrane protein</topology>
    </subcellularLocation>
    <subcellularLocation>
        <location evidence="2">Mitochondrion intermembrane space</location>
    </subcellularLocation>
</comment>
<evidence type="ECO:0000256" key="8">
    <source>
        <dbReference type="ARBA" id="ARBA00022792"/>
    </source>
</evidence>
<reference evidence="16" key="3">
    <citation type="submission" date="2025-09" db="UniProtKB">
        <authorList>
            <consortium name="Ensembl"/>
        </authorList>
    </citation>
    <scope>IDENTIFICATION</scope>
</reference>